<evidence type="ECO:0000256" key="12">
    <source>
        <dbReference type="ARBA" id="ARBA00029757"/>
    </source>
</evidence>
<evidence type="ECO:0000256" key="8">
    <source>
        <dbReference type="ARBA" id="ARBA00022741"/>
    </source>
</evidence>
<dbReference type="InterPro" id="IPR027417">
    <property type="entry name" value="P-loop_NTPase"/>
</dbReference>
<dbReference type="InterPro" id="IPR003758">
    <property type="entry name" value="LpxK"/>
</dbReference>
<gene>
    <name evidence="13 14" type="primary">lpxK</name>
    <name evidence="14" type="ORF">ICJ85_13575</name>
</gene>
<comment type="similarity">
    <text evidence="13">Belongs to the LpxK family.</text>
</comment>
<evidence type="ECO:0000256" key="4">
    <source>
        <dbReference type="ARBA" id="ARBA00016436"/>
    </source>
</evidence>
<keyword evidence="5 13" id="KW-0444">Lipid biosynthesis</keyword>
<dbReference type="GO" id="GO:0005524">
    <property type="term" value="F:ATP binding"/>
    <property type="evidence" value="ECO:0007669"/>
    <property type="project" value="UniProtKB-UniRule"/>
</dbReference>
<accession>A0A8J6Q536</accession>
<evidence type="ECO:0000256" key="5">
    <source>
        <dbReference type="ARBA" id="ARBA00022516"/>
    </source>
</evidence>
<organism evidence="14 15">
    <name type="scientific">Aestuariibaculum marinum</name>
    <dbReference type="NCBI Taxonomy" id="2683592"/>
    <lineage>
        <taxon>Bacteria</taxon>
        <taxon>Pseudomonadati</taxon>
        <taxon>Bacteroidota</taxon>
        <taxon>Flavobacteriia</taxon>
        <taxon>Flavobacteriales</taxon>
        <taxon>Flavobacteriaceae</taxon>
    </lineage>
</organism>
<evidence type="ECO:0000256" key="1">
    <source>
        <dbReference type="ARBA" id="ARBA00002274"/>
    </source>
</evidence>
<evidence type="ECO:0000256" key="6">
    <source>
        <dbReference type="ARBA" id="ARBA00022556"/>
    </source>
</evidence>
<dbReference type="SUPFAM" id="SSF52540">
    <property type="entry name" value="P-loop containing nucleoside triphosphate hydrolases"/>
    <property type="match status" value="1"/>
</dbReference>
<evidence type="ECO:0000256" key="7">
    <source>
        <dbReference type="ARBA" id="ARBA00022679"/>
    </source>
</evidence>
<proteinExistence type="inferred from homology"/>
<comment type="caution">
    <text evidence="14">The sequence shown here is derived from an EMBL/GenBank/DDBJ whole genome shotgun (WGS) entry which is preliminary data.</text>
</comment>
<keyword evidence="7 13" id="KW-0808">Transferase</keyword>
<comment type="catalytic activity">
    <reaction evidence="13">
        <text>a lipid A disaccharide + ATP = a lipid IVA + ADP + H(+)</text>
        <dbReference type="Rhea" id="RHEA:67840"/>
        <dbReference type="ChEBI" id="CHEBI:15378"/>
        <dbReference type="ChEBI" id="CHEBI:30616"/>
        <dbReference type="ChEBI" id="CHEBI:176343"/>
        <dbReference type="ChEBI" id="CHEBI:176425"/>
        <dbReference type="ChEBI" id="CHEBI:456216"/>
        <dbReference type="EC" id="2.7.1.130"/>
    </reaction>
</comment>
<evidence type="ECO:0000256" key="13">
    <source>
        <dbReference type="HAMAP-Rule" id="MF_00409"/>
    </source>
</evidence>
<evidence type="ECO:0000256" key="2">
    <source>
        <dbReference type="ARBA" id="ARBA00004870"/>
    </source>
</evidence>
<comment type="pathway">
    <text evidence="2 13">Glycolipid biosynthesis; lipid IV(A) biosynthesis; lipid IV(A) from (3R)-3-hydroxytetradecanoyl-[acyl-carrier-protein] and UDP-N-acetyl-alpha-D-glucosamine: step 6/6.</text>
</comment>
<keyword evidence="11 13" id="KW-0443">Lipid metabolism</keyword>
<dbReference type="EC" id="2.7.1.130" evidence="3 13"/>
<keyword evidence="6 13" id="KW-0441">Lipid A biosynthesis</keyword>
<reference evidence="14 15" key="1">
    <citation type="journal article" date="2018" name="J. Microbiol.">
        <title>Aestuariibaculum marinum sp. nov., a marine bacterium isolated from seawater in South Korea.</title>
        <authorList>
            <person name="Choi J."/>
            <person name="Lee D."/>
            <person name="Jang J.H."/>
            <person name="Cha S."/>
            <person name="Seo T."/>
        </authorList>
    </citation>
    <scope>NUCLEOTIDE SEQUENCE [LARGE SCALE GENOMIC DNA]</scope>
    <source>
        <strain evidence="14 15">IP7</strain>
    </source>
</reference>
<dbReference type="HAMAP" id="MF_00409">
    <property type="entry name" value="LpxK"/>
    <property type="match status" value="1"/>
</dbReference>
<keyword evidence="9 13" id="KW-0418">Kinase</keyword>
<dbReference type="GO" id="GO:0009244">
    <property type="term" value="P:lipopolysaccharide core region biosynthetic process"/>
    <property type="evidence" value="ECO:0007669"/>
    <property type="project" value="TreeGrafter"/>
</dbReference>
<name>A0A8J6Q536_9FLAO</name>
<dbReference type="GO" id="GO:0005886">
    <property type="term" value="C:plasma membrane"/>
    <property type="evidence" value="ECO:0007669"/>
    <property type="project" value="TreeGrafter"/>
</dbReference>
<sequence>MKLIRKIVFPFVPVYYLITRLRNVLYDRGIKTATSYNFPVICVGNLSVGGTGKTPMIEYLINLLKDDYFVATLSRGYKRESEGFQLGDEQSIVETLGDEPFQFYNKFGNDILVAVDADRRNGIKQLQSLDKSPEVVLLDDAYQHRKVKAGFNILLSAYSNIYTKDWMLPTGNLREPRNGAKRANLIVITKCPDNLSEARKTHIIKAIKPEKNQEVFFSSIAYDTNVYSWNQSISLESFNDFTLVTGIANANTLVKYLKDKQRNFDHLDFDDHHNFTDHEILFLSTKSVILTTEKDFMRLKQYDVLKDKLYYLPIKTKIDRPEVFDKLILDFVQQ</sequence>
<evidence type="ECO:0000256" key="11">
    <source>
        <dbReference type="ARBA" id="ARBA00023098"/>
    </source>
</evidence>
<keyword evidence="8 13" id="KW-0547">Nucleotide-binding</keyword>
<dbReference type="PANTHER" id="PTHR42724">
    <property type="entry name" value="TETRAACYLDISACCHARIDE 4'-KINASE"/>
    <property type="match status" value="1"/>
</dbReference>
<dbReference type="RefSeq" id="WP_188224341.1">
    <property type="nucleotide sequence ID" value="NZ_JACVXD010000009.1"/>
</dbReference>
<keyword evidence="15" id="KW-1185">Reference proteome</keyword>
<keyword evidence="10 13" id="KW-0067">ATP-binding</keyword>
<dbReference type="Pfam" id="PF02606">
    <property type="entry name" value="LpxK"/>
    <property type="match status" value="1"/>
</dbReference>
<comment type="function">
    <text evidence="1 13">Transfers the gamma-phosphate of ATP to the 4'-position of a tetraacyldisaccharide 1-phosphate intermediate (termed DS-1-P) to form tetraacyldisaccharide 1,4'-bis-phosphate (lipid IVA).</text>
</comment>
<dbReference type="UniPathway" id="UPA00359">
    <property type="reaction ID" value="UER00482"/>
</dbReference>
<dbReference type="EMBL" id="JACVXD010000009">
    <property type="protein sequence ID" value="MBD0825047.1"/>
    <property type="molecule type" value="Genomic_DNA"/>
</dbReference>
<protein>
    <recommendedName>
        <fullName evidence="4 13">Tetraacyldisaccharide 4'-kinase</fullName>
        <ecNumber evidence="3 13">2.7.1.130</ecNumber>
    </recommendedName>
    <alternativeName>
        <fullName evidence="12 13">Lipid A 4'-kinase</fullName>
    </alternativeName>
</protein>
<dbReference type="GO" id="GO:0009245">
    <property type="term" value="P:lipid A biosynthetic process"/>
    <property type="evidence" value="ECO:0007669"/>
    <property type="project" value="UniProtKB-UniRule"/>
</dbReference>
<dbReference type="NCBIfam" id="TIGR00682">
    <property type="entry name" value="lpxK"/>
    <property type="match status" value="1"/>
</dbReference>
<evidence type="ECO:0000256" key="3">
    <source>
        <dbReference type="ARBA" id="ARBA00012071"/>
    </source>
</evidence>
<dbReference type="Proteomes" id="UP000621516">
    <property type="component" value="Unassembled WGS sequence"/>
</dbReference>
<dbReference type="GO" id="GO:0009029">
    <property type="term" value="F:lipid-A 4'-kinase activity"/>
    <property type="evidence" value="ECO:0007669"/>
    <property type="project" value="UniProtKB-UniRule"/>
</dbReference>
<dbReference type="PANTHER" id="PTHR42724:SF1">
    <property type="entry name" value="TETRAACYLDISACCHARIDE 4'-KINASE, MITOCHONDRIAL-RELATED"/>
    <property type="match status" value="1"/>
</dbReference>
<feature type="binding site" evidence="13">
    <location>
        <begin position="47"/>
        <end position="54"/>
    </location>
    <ligand>
        <name>ATP</name>
        <dbReference type="ChEBI" id="CHEBI:30616"/>
    </ligand>
</feature>
<dbReference type="AlphaFoldDB" id="A0A8J6Q536"/>
<evidence type="ECO:0000313" key="15">
    <source>
        <dbReference type="Proteomes" id="UP000621516"/>
    </source>
</evidence>
<evidence type="ECO:0000256" key="10">
    <source>
        <dbReference type="ARBA" id="ARBA00022840"/>
    </source>
</evidence>
<evidence type="ECO:0000256" key="9">
    <source>
        <dbReference type="ARBA" id="ARBA00022777"/>
    </source>
</evidence>
<evidence type="ECO:0000313" key="14">
    <source>
        <dbReference type="EMBL" id="MBD0825047.1"/>
    </source>
</evidence>